<keyword evidence="1" id="KW-0472">Membrane</keyword>
<sequence length="167" mass="18546">MLLAVSTPGSNATDNAPNVIYREQQWVPWYWWLAGIGASLLTAAQLGHNRSVFWFWIPLIIFTTLALWALWQLSSTVITVEKDADGVTWLTAKGANLPTTVVSRTLAVPATAKRNALGRQLDPAAFVVARSWVPEMAMFVIDDPEDPTPYWLVSSHNPTELLEAFHS</sequence>
<dbReference type="Proteomes" id="UP000515570">
    <property type="component" value="Chromosome"/>
</dbReference>
<dbReference type="EMBL" id="CP059833">
    <property type="protein sequence ID" value="QMV85445.1"/>
    <property type="molecule type" value="Genomic_DNA"/>
</dbReference>
<evidence type="ECO:0000313" key="3">
    <source>
        <dbReference type="Proteomes" id="UP000515570"/>
    </source>
</evidence>
<dbReference type="InterPro" id="IPR021443">
    <property type="entry name" value="DUF3093"/>
</dbReference>
<feature type="transmembrane region" description="Helical" evidence="1">
    <location>
        <begin position="29"/>
        <end position="46"/>
    </location>
</feature>
<feature type="transmembrane region" description="Helical" evidence="1">
    <location>
        <begin position="53"/>
        <end position="71"/>
    </location>
</feature>
<keyword evidence="1" id="KW-1133">Transmembrane helix</keyword>
<dbReference type="Pfam" id="PF11292">
    <property type="entry name" value="DUF3093"/>
    <property type="match status" value="1"/>
</dbReference>
<reference evidence="2 3" key="1">
    <citation type="submission" date="2020-07" db="EMBL/GenBank/DDBJ databases">
        <title>non toxigenic Corynebacterium sp. nov from a clinical source.</title>
        <authorList>
            <person name="Bernier A.-M."/>
            <person name="Bernard K."/>
        </authorList>
    </citation>
    <scope>NUCLEOTIDE SEQUENCE [LARGE SCALE GENOMIC DNA]</scope>
    <source>
        <strain evidence="3">NML 93-0612</strain>
    </source>
</reference>
<evidence type="ECO:0000256" key="1">
    <source>
        <dbReference type="SAM" id="Phobius"/>
    </source>
</evidence>
<evidence type="ECO:0000313" key="2">
    <source>
        <dbReference type="EMBL" id="QMV85445.1"/>
    </source>
</evidence>
<organism evidence="2 3">
    <name type="scientific">Corynebacterium hindlerae</name>
    <dbReference type="NCBI Taxonomy" id="699041"/>
    <lineage>
        <taxon>Bacteria</taxon>
        <taxon>Bacillati</taxon>
        <taxon>Actinomycetota</taxon>
        <taxon>Actinomycetes</taxon>
        <taxon>Mycobacteriales</taxon>
        <taxon>Corynebacteriaceae</taxon>
        <taxon>Corynebacterium</taxon>
    </lineage>
</organism>
<dbReference type="AlphaFoldDB" id="A0A7G5FFQ4"/>
<protein>
    <submittedName>
        <fullName evidence="2">DUF3093 domain-containing protein</fullName>
    </submittedName>
</protein>
<keyword evidence="1" id="KW-0812">Transmembrane</keyword>
<accession>A0A7G5FFQ4</accession>
<name>A0A7G5FFQ4_9CORY</name>
<keyword evidence="3" id="KW-1185">Reference proteome</keyword>
<proteinExistence type="predicted"/>
<dbReference type="RefSeq" id="WP_182386267.1">
    <property type="nucleotide sequence ID" value="NZ_CP059833.1"/>
</dbReference>
<gene>
    <name evidence="2" type="ORF">HW450_01450</name>
</gene>